<accession>A0A076N425</accession>
<dbReference type="AlphaFoldDB" id="A0A076N425"/>
<dbReference type="KEGG" id="amq:AMETH_5473"/>
<dbReference type="STRING" id="1068978.AMETH_5473"/>
<dbReference type="EMBL" id="CP009110">
    <property type="protein sequence ID" value="AIJ25565.1"/>
    <property type="molecule type" value="Genomic_DNA"/>
</dbReference>
<dbReference type="Gene3D" id="3.90.226.10">
    <property type="entry name" value="2-enoyl-CoA Hydratase, Chain A, domain 1"/>
    <property type="match status" value="1"/>
</dbReference>
<dbReference type="InterPro" id="IPR029045">
    <property type="entry name" value="ClpP/crotonase-like_dom_sf"/>
</dbReference>
<evidence type="ECO:0000256" key="1">
    <source>
        <dbReference type="ARBA" id="ARBA00005254"/>
    </source>
</evidence>
<organism evidence="2 3">
    <name type="scientific">Amycolatopsis methanolica 239</name>
    <dbReference type="NCBI Taxonomy" id="1068978"/>
    <lineage>
        <taxon>Bacteria</taxon>
        <taxon>Bacillati</taxon>
        <taxon>Actinomycetota</taxon>
        <taxon>Actinomycetes</taxon>
        <taxon>Pseudonocardiales</taxon>
        <taxon>Pseudonocardiaceae</taxon>
        <taxon>Amycolatopsis</taxon>
        <taxon>Amycolatopsis methanolica group</taxon>
    </lineage>
</organism>
<gene>
    <name evidence="2" type="primary">paaG</name>
    <name evidence="2" type="ORF">AMETH_5473</name>
</gene>
<keyword evidence="3" id="KW-1185">Reference proteome</keyword>
<dbReference type="PANTHER" id="PTHR43802:SF1">
    <property type="entry name" value="IP11341P-RELATED"/>
    <property type="match status" value="1"/>
</dbReference>
<dbReference type="SUPFAM" id="SSF52096">
    <property type="entry name" value="ClpP/crotonase"/>
    <property type="match status" value="1"/>
</dbReference>
<name>A0A076N425_AMYME</name>
<protein>
    <submittedName>
        <fullName evidence="2">Enoyl-CoA hydratase/isomerase family protein</fullName>
    </submittedName>
</protein>
<dbReference type="eggNOG" id="COG1024">
    <property type="taxonomic scope" value="Bacteria"/>
</dbReference>
<dbReference type="CDD" id="cd06558">
    <property type="entry name" value="crotonase-like"/>
    <property type="match status" value="1"/>
</dbReference>
<dbReference type="HOGENOM" id="CLU_1599299_0_0_11"/>
<proteinExistence type="inferred from homology"/>
<dbReference type="Pfam" id="PF00378">
    <property type="entry name" value="ECH_1"/>
    <property type="match status" value="1"/>
</dbReference>
<keyword evidence="2" id="KW-0413">Isomerase</keyword>
<reference evidence="2 3" key="1">
    <citation type="submission" date="2014-07" db="EMBL/GenBank/DDBJ databases">
        <title>Whole Genome Sequence of the Amycolatopsis methanolica 239.</title>
        <authorList>
            <person name="Tang B."/>
        </authorList>
    </citation>
    <scope>NUCLEOTIDE SEQUENCE [LARGE SCALE GENOMIC DNA]</scope>
    <source>
        <strain evidence="2 3">239</strain>
    </source>
</reference>
<dbReference type="PANTHER" id="PTHR43802">
    <property type="entry name" value="ENOYL-COA HYDRATASE"/>
    <property type="match status" value="1"/>
</dbReference>
<evidence type="ECO:0000313" key="3">
    <source>
        <dbReference type="Proteomes" id="UP000062973"/>
    </source>
</evidence>
<dbReference type="RefSeq" id="WP_051079450.1">
    <property type="nucleotide sequence ID" value="NZ_AQUL01000001.1"/>
</dbReference>
<sequence>MTGATGLVSLTVREPVAIVRLERSSRLNTPTGEMLADLRAALDEAESRPDCRAIVVTGSGRAFCADADLRQLLALLDNGSGGGVVVRPARPGRSSAGWRPPLCRWSPRSMATVAGSFELVLATDVVVAAEGALLGDEHLRSACCPMVAARSGWAARSQPTSPAVCC</sequence>
<comment type="similarity">
    <text evidence="1">Belongs to the enoyl-CoA hydratase/isomerase family.</text>
</comment>
<dbReference type="PATRIC" id="fig|1068978.7.peg.5871"/>
<dbReference type="Proteomes" id="UP000062973">
    <property type="component" value="Chromosome"/>
</dbReference>
<dbReference type="InterPro" id="IPR001753">
    <property type="entry name" value="Enoyl-CoA_hydra/iso"/>
</dbReference>
<dbReference type="GO" id="GO:0016853">
    <property type="term" value="F:isomerase activity"/>
    <property type="evidence" value="ECO:0007669"/>
    <property type="project" value="UniProtKB-KW"/>
</dbReference>
<evidence type="ECO:0000313" key="2">
    <source>
        <dbReference type="EMBL" id="AIJ25565.1"/>
    </source>
</evidence>